<dbReference type="GO" id="GO:0110154">
    <property type="term" value="P:RNA decapping"/>
    <property type="evidence" value="ECO:0007669"/>
    <property type="project" value="TreeGrafter"/>
</dbReference>
<dbReference type="AlphaFoldDB" id="A0A4Y5YFL9"/>
<dbReference type="SUPFAM" id="SSF56300">
    <property type="entry name" value="Metallo-dependent phosphatases"/>
    <property type="match status" value="1"/>
</dbReference>
<reference evidence="2 3" key="1">
    <citation type="submission" date="2019-06" db="EMBL/GenBank/DDBJ databases">
        <title>The genome of Shewanella sp. SM1901.</title>
        <authorList>
            <person name="Cha Q."/>
        </authorList>
    </citation>
    <scope>NUCLEOTIDE SEQUENCE [LARGE SCALE GENOMIC DNA]</scope>
    <source>
        <strain evidence="2 3">SM1901</strain>
    </source>
</reference>
<name>A0A4Y5YFL9_9GAMM</name>
<proteinExistence type="predicted"/>
<dbReference type="InterPro" id="IPR029052">
    <property type="entry name" value="Metallo-depent_PP-like"/>
</dbReference>
<dbReference type="GO" id="GO:0016791">
    <property type="term" value="F:phosphatase activity"/>
    <property type="evidence" value="ECO:0007669"/>
    <property type="project" value="TreeGrafter"/>
</dbReference>
<organism evidence="2 3">
    <name type="scientific">Shewanella polaris</name>
    <dbReference type="NCBI Taxonomy" id="2588449"/>
    <lineage>
        <taxon>Bacteria</taxon>
        <taxon>Pseudomonadati</taxon>
        <taxon>Pseudomonadota</taxon>
        <taxon>Gammaproteobacteria</taxon>
        <taxon>Alteromonadales</taxon>
        <taxon>Shewanellaceae</taxon>
        <taxon>Shewanella</taxon>
    </lineage>
</organism>
<gene>
    <name evidence="2" type="ORF">FH971_10085</name>
</gene>
<dbReference type="PANTHER" id="PTHR42850:SF11">
    <property type="entry name" value="BIS(5'-NUCLEOSYL)-TETRAPHOSPHATASE [SYMMETRICAL]"/>
    <property type="match status" value="1"/>
</dbReference>
<dbReference type="InterPro" id="IPR050126">
    <property type="entry name" value="Ap4A_hydrolase"/>
</dbReference>
<dbReference type="GO" id="GO:0008803">
    <property type="term" value="F:bis(5'-nucleosyl)-tetraphosphatase (symmetrical) activity"/>
    <property type="evidence" value="ECO:0007669"/>
    <property type="project" value="TreeGrafter"/>
</dbReference>
<sequence length="230" mass="26643">MQFKPRKQHIYNSANLVGKDYIVGDIHGQINLLYEQLLAQGFNFNTDRLFCTGDLISKGEQSIECLNLLTKKWFFAVMGNHEQLFLLGFQCASYWDCLRQKGGDWLSQHMQRFDLLIRWKTMIDIMMPLTRTIVVNGKSVGISHASATHNWKTLQSGALSDEDIWHILWSRPLHQLNSCVAIDEVDFVVHGHSSVEGVTRHHNRYWIDTFTLKQELTIINLNMLQPLQQS</sequence>
<dbReference type="PANTHER" id="PTHR42850">
    <property type="entry name" value="METALLOPHOSPHOESTERASE"/>
    <property type="match status" value="1"/>
</dbReference>
<keyword evidence="3" id="KW-1185">Reference proteome</keyword>
<protein>
    <recommendedName>
        <fullName evidence="1">Calcineurin-like phosphoesterase domain-containing protein</fullName>
    </recommendedName>
</protein>
<feature type="domain" description="Calcineurin-like phosphoesterase" evidence="1">
    <location>
        <begin position="22"/>
        <end position="193"/>
    </location>
</feature>
<evidence type="ECO:0000313" key="2">
    <source>
        <dbReference type="EMBL" id="QDE31296.1"/>
    </source>
</evidence>
<dbReference type="GO" id="GO:0005737">
    <property type="term" value="C:cytoplasm"/>
    <property type="evidence" value="ECO:0007669"/>
    <property type="project" value="TreeGrafter"/>
</dbReference>
<dbReference type="EMBL" id="CP041036">
    <property type="protein sequence ID" value="QDE31296.1"/>
    <property type="molecule type" value="Genomic_DNA"/>
</dbReference>
<accession>A0A4Y5YFL9</accession>
<dbReference type="Pfam" id="PF00149">
    <property type="entry name" value="Metallophos"/>
    <property type="match status" value="1"/>
</dbReference>
<evidence type="ECO:0000259" key="1">
    <source>
        <dbReference type="Pfam" id="PF00149"/>
    </source>
</evidence>
<dbReference type="KEGG" id="spol:FH971_10085"/>
<dbReference type="Proteomes" id="UP000319809">
    <property type="component" value="Chromosome"/>
</dbReference>
<evidence type="ECO:0000313" key="3">
    <source>
        <dbReference type="Proteomes" id="UP000319809"/>
    </source>
</evidence>
<dbReference type="RefSeq" id="WP_140234213.1">
    <property type="nucleotide sequence ID" value="NZ_CP041036.1"/>
</dbReference>
<dbReference type="InterPro" id="IPR004843">
    <property type="entry name" value="Calcineurin-like_PHP"/>
</dbReference>
<dbReference type="Gene3D" id="3.60.21.10">
    <property type="match status" value="1"/>
</dbReference>